<proteinExistence type="predicted"/>
<evidence type="ECO:0000313" key="1">
    <source>
        <dbReference type="EMBL" id="ASV73824.1"/>
    </source>
</evidence>
<gene>
    <name evidence="1" type="ORF">THTE_1222</name>
</gene>
<evidence type="ECO:0008006" key="3">
    <source>
        <dbReference type="Google" id="ProtNLM"/>
    </source>
</evidence>
<reference evidence="1 2" key="1">
    <citation type="journal article" name="Front. Microbiol.">
        <title>Sugar Metabolism of the First Thermophilic Planctomycete Thermogutta terrifontis: Comparative Genomic and Transcriptomic Approaches.</title>
        <authorList>
            <person name="Elcheninov A.G."/>
            <person name="Menzel P."/>
            <person name="Gudbergsdottir S.R."/>
            <person name="Slesarev A.I."/>
            <person name="Kadnikov V.V."/>
            <person name="Krogh A."/>
            <person name="Bonch-Osmolovskaya E.A."/>
            <person name="Peng X."/>
            <person name="Kublanov I.V."/>
        </authorList>
    </citation>
    <scope>NUCLEOTIDE SEQUENCE [LARGE SCALE GENOMIC DNA]</scope>
    <source>
        <strain evidence="1 2">R1</strain>
    </source>
</reference>
<dbReference type="PROSITE" id="PS51257">
    <property type="entry name" value="PROKAR_LIPOPROTEIN"/>
    <property type="match status" value="1"/>
</dbReference>
<keyword evidence="2" id="KW-1185">Reference proteome</keyword>
<dbReference type="EMBL" id="CP018477">
    <property type="protein sequence ID" value="ASV73824.1"/>
    <property type="molecule type" value="Genomic_DNA"/>
</dbReference>
<dbReference type="KEGG" id="ttf:THTE_1222"/>
<dbReference type="AlphaFoldDB" id="A0A286RCZ1"/>
<dbReference type="OrthoDB" id="291939at2"/>
<protein>
    <recommendedName>
        <fullName evidence="3">Lipoprotein</fullName>
    </recommendedName>
</protein>
<dbReference type="RefSeq" id="WP_095414314.1">
    <property type="nucleotide sequence ID" value="NZ_CP018477.1"/>
</dbReference>
<dbReference type="Proteomes" id="UP000215086">
    <property type="component" value="Chromosome"/>
</dbReference>
<sequence>MNIRKLQQMIACLMVAVAVVVLGGCGKSGVPAPKTYQIPMKGPLDEAKSLLENYASGAPLGSEASRFQDLVDAVRKTDPAKADILEKGFAELQKTPPQGLAGKAKEILNALNK</sequence>
<evidence type="ECO:0000313" key="2">
    <source>
        <dbReference type="Proteomes" id="UP000215086"/>
    </source>
</evidence>
<name>A0A286RCZ1_9BACT</name>
<accession>A0A286RCZ1</accession>
<organism evidence="1 2">
    <name type="scientific">Thermogutta terrifontis</name>
    <dbReference type="NCBI Taxonomy" id="1331910"/>
    <lineage>
        <taxon>Bacteria</taxon>
        <taxon>Pseudomonadati</taxon>
        <taxon>Planctomycetota</taxon>
        <taxon>Planctomycetia</taxon>
        <taxon>Pirellulales</taxon>
        <taxon>Thermoguttaceae</taxon>
        <taxon>Thermogutta</taxon>
    </lineage>
</organism>